<dbReference type="GO" id="GO:0008233">
    <property type="term" value="F:peptidase activity"/>
    <property type="evidence" value="ECO:0007669"/>
    <property type="project" value="UniProtKB-KW"/>
</dbReference>
<keyword evidence="4" id="KW-1185">Reference proteome</keyword>
<dbReference type="Gene3D" id="3.40.50.880">
    <property type="match status" value="1"/>
</dbReference>
<dbReference type="InterPro" id="IPR029062">
    <property type="entry name" value="Class_I_gatase-like"/>
</dbReference>
<organism evidence="3 4">
    <name type="scientific">Paracoccus alcaliphilus</name>
    <dbReference type="NCBI Taxonomy" id="34002"/>
    <lineage>
        <taxon>Bacteria</taxon>
        <taxon>Pseudomonadati</taxon>
        <taxon>Pseudomonadota</taxon>
        <taxon>Alphaproteobacteria</taxon>
        <taxon>Rhodobacterales</taxon>
        <taxon>Paracoccaceae</taxon>
        <taxon>Paracoccus</taxon>
    </lineage>
</organism>
<reference evidence="3 4" key="1">
    <citation type="submission" date="2016-10" db="EMBL/GenBank/DDBJ databases">
        <authorList>
            <person name="de Groot N.N."/>
        </authorList>
    </citation>
    <scope>NUCLEOTIDE SEQUENCE [LARGE SCALE GENOMIC DNA]</scope>
    <source>
        <strain evidence="3 4">DSM 8512</strain>
    </source>
</reference>
<dbReference type="InterPro" id="IPR002818">
    <property type="entry name" value="DJ-1/PfpI"/>
</dbReference>
<keyword evidence="3" id="KW-0645">Protease</keyword>
<dbReference type="NCBIfam" id="TIGR01382">
    <property type="entry name" value="PfpI"/>
    <property type="match status" value="1"/>
</dbReference>
<dbReference type="Proteomes" id="UP000199054">
    <property type="component" value="Unassembled WGS sequence"/>
</dbReference>
<dbReference type="InterPro" id="IPR006286">
    <property type="entry name" value="C56_PfpI-like"/>
</dbReference>
<gene>
    <name evidence="3" type="ORF">SAMN04489859_10494</name>
</gene>
<evidence type="ECO:0000313" key="4">
    <source>
        <dbReference type="Proteomes" id="UP000199054"/>
    </source>
</evidence>
<dbReference type="PANTHER" id="PTHR42733">
    <property type="entry name" value="DJ-1 PROTEIN"/>
    <property type="match status" value="1"/>
</dbReference>
<keyword evidence="3" id="KW-0378">Hydrolase</keyword>
<dbReference type="PANTHER" id="PTHR42733:SF12">
    <property type="entry name" value="PROTEINASE"/>
    <property type="match status" value="1"/>
</dbReference>
<name>A0A1H8N0G4_9RHOB</name>
<dbReference type="PROSITE" id="PS51276">
    <property type="entry name" value="PEPTIDASE_C56_PFPI"/>
    <property type="match status" value="1"/>
</dbReference>
<dbReference type="GO" id="GO:0006508">
    <property type="term" value="P:proteolysis"/>
    <property type="evidence" value="ECO:0007669"/>
    <property type="project" value="UniProtKB-KW"/>
</dbReference>
<dbReference type="RefSeq" id="WP_090617024.1">
    <property type="nucleotide sequence ID" value="NZ_CP067124.1"/>
</dbReference>
<dbReference type="SUPFAM" id="SSF52317">
    <property type="entry name" value="Class I glutamine amidotransferase-like"/>
    <property type="match status" value="1"/>
</dbReference>
<dbReference type="EMBL" id="FODE01000049">
    <property type="protein sequence ID" value="SEO22999.1"/>
    <property type="molecule type" value="Genomic_DNA"/>
</dbReference>
<proteinExistence type="inferred from homology"/>
<evidence type="ECO:0000313" key="3">
    <source>
        <dbReference type="EMBL" id="SEO22999.1"/>
    </source>
</evidence>
<dbReference type="AlphaFoldDB" id="A0A1H8N0G4"/>
<dbReference type="STRING" id="34002.SAMN04489859_10494"/>
<dbReference type="CDD" id="cd03134">
    <property type="entry name" value="GATase1_PfpI_like"/>
    <property type="match status" value="1"/>
</dbReference>
<evidence type="ECO:0000259" key="2">
    <source>
        <dbReference type="Pfam" id="PF01965"/>
    </source>
</evidence>
<accession>A0A1H8N0G4</accession>
<comment type="similarity">
    <text evidence="1">Belongs to the peptidase C56 family.</text>
</comment>
<dbReference type="OrthoDB" id="9792284at2"/>
<protein>
    <submittedName>
        <fullName evidence="3">Protease I</fullName>
    </submittedName>
</protein>
<evidence type="ECO:0000256" key="1">
    <source>
        <dbReference type="ARBA" id="ARBA00008542"/>
    </source>
</evidence>
<feature type="domain" description="DJ-1/PfpI" evidence="2">
    <location>
        <begin position="8"/>
        <end position="174"/>
    </location>
</feature>
<sequence length="183" mass="19917">MPKISEARILILATDGFEQSELEVPRDQLREAGATVEIVSPDGESIRGWQDGDWGQLVSVDLALAGVDVSSYDGIVLPGGQINPDKLRMEATAVDLVRRFHDGGKVVAAICHGPWLLVEADRVRGRNVTSYKSIRTDLENAGGLWSDNEVVTDQRIITSRSPDDLDAFCACIIEVIEEGEENG</sequence>
<dbReference type="Pfam" id="PF01965">
    <property type="entry name" value="DJ-1_PfpI"/>
    <property type="match status" value="1"/>
</dbReference>